<organism evidence="1">
    <name type="scientific">Sesamum latifolium</name>
    <dbReference type="NCBI Taxonomy" id="2727402"/>
    <lineage>
        <taxon>Eukaryota</taxon>
        <taxon>Viridiplantae</taxon>
        <taxon>Streptophyta</taxon>
        <taxon>Embryophyta</taxon>
        <taxon>Tracheophyta</taxon>
        <taxon>Spermatophyta</taxon>
        <taxon>Magnoliopsida</taxon>
        <taxon>eudicotyledons</taxon>
        <taxon>Gunneridae</taxon>
        <taxon>Pentapetalae</taxon>
        <taxon>asterids</taxon>
        <taxon>lamiids</taxon>
        <taxon>Lamiales</taxon>
        <taxon>Pedaliaceae</taxon>
        <taxon>Sesamum</taxon>
    </lineage>
</organism>
<comment type="caution">
    <text evidence="1">The sequence shown here is derived from an EMBL/GenBank/DDBJ whole genome shotgun (WGS) entry which is preliminary data.</text>
</comment>
<dbReference type="PANTHER" id="PTHR48258:SF4">
    <property type="entry name" value="DUF4216 DOMAIN-CONTAINING PROTEIN"/>
    <property type="match status" value="1"/>
</dbReference>
<gene>
    <name evidence="1" type="ORF">Slati_3860200</name>
</gene>
<protein>
    <recommendedName>
        <fullName evidence="2">Transposase</fullName>
    </recommendedName>
</protein>
<evidence type="ECO:0000313" key="1">
    <source>
        <dbReference type="EMBL" id="KAL0405463.1"/>
    </source>
</evidence>
<name>A0AAW2TKJ4_9LAMI</name>
<evidence type="ECO:0008006" key="2">
    <source>
        <dbReference type="Google" id="ProtNLM"/>
    </source>
</evidence>
<proteinExistence type="predicted"/>
<dbReference type="AlphaFoldDB" id="A0AAW2TKJ4"/>
<dbReference type="EMBL" id="JACGWN010000014">
    <property type="protein sequence ID" value="KAL0405463.1"/>
    <property type="molecule type" value="Genomic_DNA"/>
</dbReference>
<accession>A0AAW2TKJ4</accession>
<dbReference type="PANTHER" id="PTHR48258">
    <property type="entry name" value="DUF4218 DOMAIN-CONTAINING PROTEIN-RELATED"/>
    <property type="match status" value="1"/>
</dbReference>
<reference evidence="1" key="2">
    <citation type="journal article" date="2024" name="Plant">
        <title>Genomic evolution and insights into agronomic trait innovations of Sesamum species.</title>
        <authorList>
            <person name="Miao H."/>
            <person name="Wang L."/>
            <person name="Qu L."/>
            <person name="Liu H."/>
            <person name="Sun Y."/>
            <person name="Le M."/>
            <person name="Wang Q."/>
            <person name="Wei S."/>
            <person name="Zheng Y."/>
            <person name="Lin W."/>
            <person name="Duan Y."/>
            <person name="Cao H."/>
            <person name="Xiong S."/>
            <person name="Wang X."/>
            <person name="Wei L."/>
            <person name="Li C."/>
            <person name="Ma Q."/>
            <person name="Ju M."/>
            <person name="Zhao R."/>
            <person name="Li G."/>
            <person name="Mu C."/>
            <person name="Tian Q."/>
            <person name="Mei H."/>
            <person name="Zhang T."/>
            <person name="Gao T."/>
            <person name="Zhang H."/>
        </authorList>
    </citation>
    <scope>NUCLEOTIDE SEQUENCE</scope>
    <source>
        <strain evidence="1">KEN1</strain>
    </source>
</reference>
<sequence length="346" mass="40000">MKDNLNAWKDLKIICNRPELQVDEMRPNVMPKAVYTLTRDQKKRIFEWITRLKFSDGVDMASLGLHGMKSHGCHVFMQKLIPIAFREMLLESMWGELTEVLCKRNRPGRNEDLTMNDTRIQQSIFNFPGQASGASKKRWLSRSERHIIDTSFLNELYECYHSDDPMIEELVATHFKDWFKCVKDEISYRGNELLKLHYWGPTAEVTTFSCYFVNGYNFHIERYSVGKSTFNCGLCVKSSSYTDTDMDKMSIHYTGIYFVVLIRYVNISVEHHNKAHRPKGTTVQQLDRALDGGHEINCLGLGLECSKSRTSRMGIESPVETCTKSCIHWMSHHRTDLGRLCDLSGG</sequence>
<reference evidence="1" key="1">
    <citation type="submission" date="2020-06" db="EMBL/GenBank/DDBJ databases">
        <authorList>
            <person name="Li T."/>
            <person name="Hu X."/>
            <person name="Zhang T."/>
            <person name="Song X."/>
            <person name="Zhang H."/>
            <person name="Dai N."/>
            <person name="Sheng W."/>
            <person name="Hou X."/>
            <person name="Wei L."/>
        </authorList>
    </citation>
    <scope>NUCLEOTIDE SEQUENCE</scope>
    <source>
        <strain evidence="1">KEN1</strain>
        <tissue evidence="1">Leaf</tissue>
    </source>
</reference>